<dbReference type="EnsemblPlants" id="KEH33391">
    <property type="protein sequence ID" value="KEH33391"/>
    <property type="gene ID" value="MTR_3g437480"/>
</dbReference>
<evidence type="ECO:0000313" key="4">
    <source>
        <dbReference type="EnsemblPlants" id="KEH33391"/>
    </source>
</evidence>
<dbReference type="Pfam" id="PF02671">
    <property type="entry name" value="PAH"/>
    <property type="match status" value="1"/>
</dbReference>
<reference evidence="4" key="3">
    <citation type="submission" date="2015-04" db="UniProtKB">
        <authorList>
            <consortium name="EnsemblPlants"/>
        </authorList>
    </citation>
    <scope>IDENTIFICATION</scope>
    <source>
        <strain evidence="4">cv. Jemalong A17</strain>
    </source>
</reference>
<dbReference type="GO" id="GO:0005634">
    <property type="term" value="C:nucleus"/>
    <property type="evidence" value="ECO:0007669"/>
    <property type="project" value="UniProtKB-SubCell"/>
</dbReference>
<dbReference type="EMBL" id="CM001219">
    <property type="protein sequence ID" value="KEH33391.1"/>
    <property type="molecule type" value="Genomic_DNA"/>
</dbReference>
<dbReference type="AlphaFoldDB" id="A0A072UVI8"/>
<accession>A0A072UVI8</accession>
<dbReference type="InterPro" id="IPR003822">
    <property type="entry name" value="PAH"/>
</dbReference>
<evidence type="ECO:0000256" key="2">
    <source>
        <dbReference type="ARBA" id="ARBA00023242"/>
    </source>
</evidence>
<protein>
    <submittedName>
        <fullName evidence="3">Paired amphipathic helix protein</fullName>
    </submittedName>
</protein>
<reference evidence="3 5" key="2">
    <citation type="journal article" date="2014" name="BMC Genomics">
        <title>An improved genome release (version Mt4.0) for the model legume Medicago truncatula.</title>
        <authorList>
            <person name="Tang H."/>
            <person name="Krishnakumar V."/>
            <person name="Bidwell S."/>
            <person name="Rosen B."/>
            <person name="Chan A."/>
            <person name="Zhou S."/>
            <person name="Gentzbittel L."/>
            <person name="Childs K.L."/>
            <person name="Yandell M."/>
            <person name="Gundlach H."/>
            <person name="Mayer K.F."/>
            <person name="Schwartz D.C."/>
            <person name="Town C.D."/>
        </authorList>
    </citation>
    <scope>GENOME REANNOTATION</scope>
    <source>
        <strain evidence="3">A17</strain>
        <strain evidence="4 5">cv. Jemalong A17</strain>
    </source>
</reference>
<evidence type="ECO:0000313" key="3">
    <source>
        <dbReference type="EMBL" id="KEH33391.1"/>
    </source>
</evidence>
<name>A0A072UVI8_MEDTR</name>
<evidence type="ECO:0000256" key="1">
    <source>
        <dbReference type="ARBA" id="ARBA00004123"/>
    </source>
</evidence>
<proteinExistence type="predicted"/>
<comment type="subcellular location">
    <subcellularLocation>
        <location evidence="1">Nucleus</location>
    </subcellularLocation>
</comment>
<dbReference type="Proteomes" id="UP000002051">
    <property type="component" value="Chromosome 3"/>
</dbReference>
<dbReference type="Gene3D" id="1.20.1160.11">
    <property type="entry name" value="Paired amphipathic helix"/>
    <property type="match status" value="1"/>
</dbReference>
<organism evidence="3 5">
    <name type="scientific">Medicago truncatula</name>
    <name type="common">Barrel medic</name>
    <name type="synonym">Medicago tribuloides</name>
    <dbReference type="NCBI Taxonomy" id="3880"/>
    <lineage>
        <taxon>Eukaryota</taxon>
        <taxon>Viridiplantae</taxon>
        <taxon>Streptophyta</taxon>
        <taxon>Embryophyta</taxon>
        <taxon>Tracheophyta</taxon>
        <taxon>Spermatophyta</taxon>
        <taxon>Magnoliopsida</taxon>
        <taxon>eudicotyledons</taxon>
        <taxon>Gunneridae</taxon>
        <taxon>Pentapetalae</taxon>
        <taxon>rosids</taxon>
        <taxon>fabids</taxon>
        <taxon>Fabales</taxon>
        <taxon>Fabaceae</taxon>
        <taxon>Papilionoideae</taxon>
        <taxon>50 kb inversion clade</taxon>
        <taxon>NPAAA clade</taxon>
        <taxon>Hologalegina</taxon>
        <taxon>IRL clade</taxon>
        <taxon>Trifolieae</taxon>
        <taxon>Medicago</taxon>
    </lineage>
</organism>
<dbReference type="HOGENOM" id="CLU_2816223_0_0_1"/>
<gene>
    <name evidence="3" type="ordered locus">MTR_3g437480</name>
</gene>
<keyword evidence="5" id="KW-1185">Reference proteome</keyword>
<dbReference type="SUPFAM" id="SSF47762">
    <property type="entry name" value="PAH2 domain"/>
    <property type="match status" value="1"/>
</dbReference>
<evidence type="ECO:0000313" key="5">
    <source>
        <dbReference type="Proteomes" id="UP000002051"/>
    </source>
</evidence>
<dbReference type="GO" id="GO:0006355">
    <property type="term" value="P:regulation of DNA-templated transcription"/>
    <property type="evidence" value="ECO:0007669"/>
    <property type="project" value="InterPro"/>
</dbReference>
<reference evidence="3 5" key="1">
    <citation type="journal article" date="2011" name="Nature">
        <title>The Medicago genome provides insight into the evolution of rhizobial symbioses.</title>
        <authorList>
            <person name="Young N.D."/>
            <person name="Debelle F."/>
            <person name="Oldroyd G.E."/>
            <person name="Geurts R."/>
            <person name="Cannon S.B."/>
            <person name="Udvardi M.K."/>
            <person name="Benedito V.A."/>
            <person name="Mayer K.F."/>
            <person name="Gouzy J."/>
            <person name="Schoof H."/>
            <person name="Van de Peer Y."/>
            <person name="Proost S."/>
            <person name="Cook D.R."/>
            <person name="Meyers B.C."/>
            <person name="Spannagl M."/>
            <person name="Cheung F."/>
            <person name="De Mita S."/>
            <person name="Krishnakumar V."/>
            <person name="Gundlach H."/>
            <person name="Zhou S."/>
            <person name="Mudge J."/>
            <person name="Bharti A.K."/>
            <person name="Murray J.D."/>
            <person name="Naoumkina M.A."/>
            <person name="Rosen B."/>
            <person name="Silverstein K.A."/>
            <person name="Tang H."/>
            <person name="Rombauts S."/>
            <person name="Zhao P.X."/>
            <person name="Zhou P."/>
            <person name="Barbe V."/>
            <person name="Bardou P."/>
            <person name="Bechner M."/>
            <person name="Bellec A."/>
            <person name="Berger A."/>
            <person name="Berges H."/>
            <person name="Bidwell S."/>
            <person name="Bisseling T."/>
            <person name="Choisne N."/>
            <person name="Couloux A."/>
            <person name="Denny R."/>
            <person name="Deshpande S."/>
            <person name="Dai X."/>
            <person name="Doyle J.J."/>
            <person name="Dudez A.M."/>
            <person name="Farmer A.D."/>
            <person name="Fouteau S."/>
            <person name="Franken C."/>
            <person name="Gibelin C."/>
            <person name="Gish J."/>
            <person name="Goldstein S."/>
            <person name="Gonzalez A.J."/>
            <person name="Green P.J."/>
            <person name="Hallab A."/>
            <person name="Hartog M."/>
            <person name="Hua A."/>
            <person name="Humphray S.J."/>
            <person name="Jeong D.H."/>
            <person name="Jing Y."/>
            <person name="Jocker A."/>
            <person name="Kenton S.M."/>
            <person name="Kim D.J."/>
            <person name="Klee K."/>
            <person name="Lai H."/>
            <person name="Lang C."/>
            <person name="Lin S."/>
            <person name="Macmil S.L."/>
            <person name="Magdelenat G."/>
            <person name="Matthews L."/>
            <person name="McCorrison J."/>
            <person name="Monaghan E.L."/>
            <person name="Mun J.H."/>
            <person name="Najar F.Z."/>
            <person name="Nicholson C."/>
            <person name="Noirot C."/>
            <person name="O'Bleness M."/>
            <person name="Paule C.R."/>
            <person name="Poulain J."/>
            <person name="Prion F."/>
            <person name="Qin B."/>
            <person name="Qu C."/>
            <person name="Retzel E.F."/>
            <person name="Riddle C."/>
            <person name="Sallet E."/>
            <person name="Samain S."/>
            <person name="Samson N."/>
            <person name="Sanders I."/>
            <person name="Saurat O."/>
            <person name="Scarpelli C."/>
            <person name="Schiex T."/>
            <person name="Segurens B."/>
            <person name="Severin A.J."/>
            <person name="Sherrier D.J."/>
            <person name="Shi R."/>
            <person name="Sims S."/>
            <person name="Singer S.R."/>
            <person name="Sinharoy S."/>
            <person name="Sterck L."/>
            <person name="Viollet A."/>
            <person name="Wang B.B."/>
            <person name="Wang K."/>
            <person name="Wang M."/>
            <person name="Wang X."/>
            <person name="Warfsmann J."/>
            <person name="Weissenbach J."/>
            <person name="White D.D."/>
            <person name="White J.D."/>
            <person name="Wiley G.B."/>
            <person name="Wincker P."/>
            <person name="Xing Y."/>
            <person name="Yang L."/>
            <person name="Yao Z."/>
            <person name="Ying F."/>
            <person name="Zhai J."/>
            <person name="Zhou L."/>
            <person name="Zuber A."/>
            <person name="Denarie J."/>
            <person name="Dixon R.A."/>
            <person name="May G.D."/>
            <person name="Schwartz D.C."/>
            <person name="Rogers J."/>
            <person name="Quetier F."/>
            <person name="Town C.D."/>
            <person name="Roe B.A."/>
        </authorList>
    </citation>
    <scope>NUCLEOTIDE SEQUENCE [LARGE SCALE GENOMIC DNA]</scope>
    <source>
        <strain evidence="3">A17</strain>
        <strain evidence="4 5">cv. Jemalong A17</strain>
    </source>
</reference>
<keyword evidence="2" id="KW-0539">Nucleus</keyword>
<dbReference type="InterPro" id="IPR036600">
    <property type="entry name" value="PAH_sf"/>
</dbReference>
<sequence>MYRQKEKSLDEVIHEVAVLFEGHDDLIDGFQISVEREESSATIDMMKSVPMAANNSLSVSFSDGTST</sequence>